<sequence length="284" mass="30920">MTPPPRRRRLAVWAGVIVAVAATAAAVRAARARHSRPIVTTDREEGPAPAESAAPVRRTHLRRRYAVVATAAVIVVVSGLAWDRGTDRSSVTAIHPMVDEPALLLQPGGLLRTRSTPSPPFGPMELLEQVPWEPYSGPTRAAQLPRAVKVAAGTTVRLGEAVTIGSLKFTATRLADDQVDPEPMNWYPEPAKGNRLVGYLLDIQNVGTTPYVGEPSDFGWLSDSRGHWLDPLDAEGWPIALRLNPGWSGQREFAFEVSASRKLTRLRLTLRPGVASQTVEWKLS</sequence>
<evidence type="ECO:0000313" key="3">
    <source>
        <dbReference type="EMBL" id="BCJ47765.1"/>
    </source>
</evidence>
<keyword evidence="2" id="KW-1133">Transmembrane helix</keyword>
<keyword evidence="4" id="KW-1185">Reference proteome</keyword>
<accession>A0ABN6CRK7</accession>
<feature type="region of interest" description="Disordered" evidence="1">
    <location>
        <begin position="31"/>
        <end position="55"/>
    </location>
</feature>
<dbReference type="PROSITE" id="PS51318">
    <property type="entry name" value="TAT"/>
    <property type="match status" value="1"/>
</dbReference>
<keyword evidence="2" id="KW-0812">Transmembrane</keyword>
<evidence type="ECO:0000313" key="4">
    <source>
        <dbReference type="Proteomes" id="UP000676967"/>
    </source>
</evidence>
<evidence type="ECO:0000256" key="2">
    <source>
        <dbReference type="SAM" id="Phobius"/>
    </source>
</evidence>
<evidence type="ECO:0000256" key="1">
    <source>
        <dbReference type="SAM" id="MobiDB-lite"/>
    </source>
</evidence>
<keyword evidence="2" id="KW-0472">Membrane</keyword>
<name>A0ABN6CRK7_9ACTN</name>
<evidence type="ECO:0008006" key="5">
    <source>
        <dbReference type="Google" id="ProtNLM"/>
    </source>
</evidence>
<proteinExistence type="predicted"/>
<organism evidence="3 4">
    <name type="scientific">Actinoplanes ianthinogenes</name>
    <dbReference type="NCBI Taxonomy" id="122358"/>
    <lineage>
        <taxon>Bacteria</taxon>
        <taxon>Bacillati</taxon>
        <taxon>Actinomycetota</taxon>
        <taxon>Actinomycetes</taxon>
        <taxon>Micromonosporales</taxon>
        <taxon>Micromonosporaceae</taxon>
        <taxon>Actinoplanes</taxon>
    </lineage>
</organism>
<gene>
    <name evidence="3" type="ORF">Aiant_84220</name>
</gene>
<protein>
    <recommendedName>
        <fullName evidence="5">DUF4352 domain-containing protein</fullName>
    </recommendedName>
</protein>
<dbReference type="InterPro" id="IPR006311">
    <property type="entry name" value="TAT_signal"/>
</dbReference>
<reference evidence="3 4" key="1">
    <citation type="submission" date="2020-08" db="EMBL/GenBank/DDBJ databases">
        <title>Whole genome shotgun sequence of Actinoplanes ianthinogenes NBRC 13996.</title>
        <authorList>
            <person name="Komaki H."/>
            <person name="Tamura T."/>
        </authorList>
    </citation>
    <scope>NUCLEOTIDE SEQUENCE [LARGE SCALE GENOMIC DNA]</scope>
    <source>
        <strain evidence="3 4">NBRC 13996</strain>
    </source>
</reference>
<feature type="transmembrane region" description="Helical" evidence="2">
    <location>
        <begin position="65"/>
        <end position="82"/>
    </location>
</feature>
<dbReference type="EMBL" id="AP023356">
    <property type="protein sequence ID" value="BCJ47765.1"/>
    <property type="molecule type" value="Genomic_DNA"/>
</dbReference>
<dbReference type="Proteomes" id="UP000676967">
    <property type="component" value="Chromosome"/>
</dbReference>